<feature type="compositionally biased region" description="Polar residues" evidence="1">
    <location>
        <begin position="15"/>
        <end position="27"/>
    </location>
</feature>
<evidence type="ECO:0000313" key="3">
    <source>
        <dbReference type="EMBL" id="OHT21281.1"/>
    </source>
</evidence>
<dbReference type="AlphaFoldDB" id="A0A1S1HIK8"/>
<evidence type="ECO:0000313" key="4">
    <source>
        <dbReference type="Proteomes" id="UP000179467"/>
    </source>
</evidence>
<proteinExistence type="predicted"/>
<feature type="region of interest" description="Disordered" evidence="1">
    <location>
        <begin position="1"/>
        <end position="42"/>
    </location>
</feature>
<sequence>MATTAQGDRGRTSHAARSQPRSQSTGKFTARSARGAVDRSGNHRTSTATIIGVAAAGLATGLLANFGRRAAMQAPSALTGDWFEALKAEHRAALALFDALQATDGDQVRRRAILLAQLRHALEKHTFTEETVIYPALRDWGDKADADKLNHDHGYVKQYLFTLDRMAKDAPEFAMEIAEFRDMLEAHIREEEESIFPQLHAALSEEKNKALTSAANWEGFKLA</sequence>
<dbReference type="Proteomes" id="UP000179467">
    <property type="component" value="Unassembled WGS sequence"/>
</dbReference>
<reference evidence="3 4" key="1">
    <citation type="submission" date="2016-09" db="EMBL/GenBank/DDBJ databases">
        <title>Metabolic pathway, cell adaptation mechanisms and a novel monoxygenase revealed through proteogenomic-transcription analysis of a Sphingomonas haloaromaticamans strain degrading the fungicide ortho-phenylphenol.</title>
        <authorList>
            <person name="Perruchon C."/>
            <person name="Papadopoulou E.S."/>
            <person name="Rousidou C."/>
            <person name="Vasileiadis S."/>
            <person name="Tanou G."/>
            <person name="Amoutzias G."/>
            <person name="Molassiotis A."/>
            <person name="Karpouzas D.G."/>
        </authorList>
    </citation>
    <scope>NUCLEOTIDE SEQUENCE [LARGE SCALE GENOMIC DNA]</scope>
    <source>
        <strain evidence="3 4">P3</strain>
    </source>
</reference>
<dbReference type="OrthoDB" id="7210157at2"/>
<dbReference type="CDD" id="cd12108">
    <property type="entry name" value="Hr-like"/>
    <property type="match status" value="1"/>
</dbReference>
<dbReference type="Gene3D" id="1.20.120.520">
    <property type="entry name" value="nmb1532 protein domain like"/>
    <property type="match status" value="1"/>
</dbReference>
<name>A0A1S1HIK8_9SPHN</name>
<dbReference type="RefSeq" id="WP_015457869.1">
    <property type="nucleotide sequence ID" value="NZ_MIPT01000001.1"/>
</dbReference>
<accession>A0A1S1HIK8</accession>
<dbReference type="PANTHER" id="PTHR35585:SF1">
    <property type="entry name" value="HHE DOMAIN PROTEIN (AFU_ORTHOLOGUE AFUA_4G00730)"/>
    <property type="match status" value="1"/>
</dbReference>
<feature type="domain" description="Hemerythrin-like" evidence="2">
    <location>
        <begin position="84"/>
        <end position="199"/>
    </location>
</feature>
<comment type="caution">
    <text evidence="3">The sequence shown here is derived from an EMBL/GenBank/DDBJ whole genome shotgun (WGS) entry which is preliminary data.</text>
</comment>
<dbReference type="EMBL" id="MIPT01000001">
    <property type="protein sequence ID" value="OHT21281.1"/>
    <property type="molecule type" value="Genomic_DNA"/>
</dbReference>
<protein>
    <submittedName>
        <fullName evidence="3">Hemerythrin HHE cation binding domain protein</fullName>
    </submittedName>
</protein>
<dbReference type="InterPro" id="IPR012312">
    <property type="entry name" value="Hemerythrin-like"/>
</dbReference>
<dbReference type="Pfam" id="PF01814">
    <property type="entry name" value="Hemerythrin"/>
    <property type="match status" value="1"/>
</dbReference>
<keyword evidence="4" id="KW-1185">Reference proteome</keyword>
<evidence type="ECO:0000256" key="1">
    <source>
        <dbReference type="SAM" id="MobiDB-lite"/>
    </source>
</evidence>
<dbReference type="PANTHER" id="PTHR35585">
    <property type="entry name" value="HHE DOMAIN PROTEIN (AFU_ORTHOLOGUE AFUA_4G00730)"/>
    <property type="match status" value="1"/>
</dbReference>
<gene>
    <name evidence="3" type="ORF">BHE75_03287</name>
</gene>
<organism evidence="3 4">
    <name type="scientific">Edaphosphingomonas haloaromaticamans</name>
    <dbReference type="NCBI Taxonomy" id="653954"/>
    <lineage>
        <taxon>Bacteria</taxon>
        <taxon>Pseudomonadati</taxon>
        <taxon>Pseudomonadota</taxon>
        <taxon>Alphaproteobacteria</taxon>
        <taxon>Sphingomonadales</taxon>
        <taxon>Rhizorhabdaceae</taxon>
        <taxon>Edaphosphingomonas</taxon>
    </lineage>
</organism>
<evidence type="ECO:0000259" key="2">
    <source>
        <dbReference type="Pfam" id="PF01814"/>
    </source>
</evidence>